<dbReference type="EMBL" id="AAWS01000005">
    <property type="protein sequence ID" value="EAY30721.1"/>
    <property type="molecule type" value="Genomic_DNA"/>
</dbReference>
<evidence type="ECO:0000259" key="1">
    <source>
        <dbReference type="Pfam" id="PF09345"/>
    </source>
</evidence>
<feature type="domain" description="SiaC family regulatory phosphoprotein" evidence="1">
    <location>
        <begin position="6"/>
        <end position="124"/>
    </location>
</feature>
<organism evidence="2 3">
    <name type="scientific">Microscilla marina ATCC 23134</name>
    <dbReference type="NCBI Taxonomy" id="313606"/>
    <lineage>
        <taxon>Bacteria</taxon>
        <taxon>Pseudomonadati</taxon>
        <taxon>Bacteroidota</taxon>
        <taxon>Cytophagia</taxon>
        <taxon>Cytophagales</taxon>
        <taxon>Microscillaceae</taxon>
        <taxon>Microscilla</taxon>
    </lineage>
</organism>
<dbReference type="AlphaFoldDB" id="A1ZFE7"/>
<dbReference type="Proteomes" id="UP000004095">
    <property type="component" value="Unassembled WGS sequence"/>
</dbReference>
<dbReference type="InterPro" id="IPR018530">
    <property type="entry name" value="SiaC"/>
</dbReference>
<dbReference type="OrthoDB" id="5297629at2"/>
<evidence type="ECO:0000313" key="3">
    <source>
        <dbReference type="Proteomes" id="UP000004095"/>
    </source>
</evidence>
<sequence length="128" mass="15245">MKSLLIESTPYTPKVWLDTKTNIFEISGESYSDDTVAFFEPIMEWLQEFLTKNTQPIEFNFCMNYLNTGTSKRFVMIISILEDYYKSSKVWTEVNWFVHTDDADIMTIGEDFQEYFETIPINIKFIRE</sequence>
<accession>A1ZFE7</accession>
<comment type="caution">
    <text evidence="2">The sequence shown here is derived from an EMBL/GenBank/DDBJ whole genome shotgun (WGS) entry which is preliminary data.</text>
</comment>
<reference evidence="2 3" key="1">
    <citation type="submission" date="2007-01" db="EMBL/GenBank/DDBJ databases">
        <authorList>
            <person name="Haygood M."/>
            <person name="Podell S."/>
            <person name="Anderson C."/>
            <person name="Hopkinson B."/>
            <person name="Roe K."/>
            <person name="Barbeau K."/>
            <person name="Gaasterland T."/>
            <person name="Ferriera S."/>
            <person name="Johnson J."/>
            <person name="Kravitz S."/>
            <person name="Beeson K."/>
            <person name="Sutton G."/>
            <person name="Rogers Y.-H."/>
            <person name="Friedman R."/>
            <person name="Frazier M."/>
            <person name="Venter J.C."/>
        </authorList>
    </citation>
    <scope>NUCLEOTIDE SEQUENCE [LARGE SCALE GENOMIC DNA]</scope>
    <source>
        <strain evidence="2 3">ATCC 23134</strain>
    </source>
</reference>
<proteinExistence type="predicted"/>
<gene>
    <name evidence="2" type="ORF">M23134_01045</name>
</gene>
<dbReference type="RefSeq" id="WP_002694414.1">
    <property type="nucleotide sequence ID" value="NZ_AAWS01000005.1"/>
</dbReference>
<dbReference type="Pfam" id="PF09345">
    <property type="entry name" value="SiaC"/>
    <property type="match status" value="1"/>
</dbReference>
<protein>
    <recommendedName>
        <fullName evidence="1">SiaC family regulatory phosphoprotein domain-containing protein</fullName>
    </recommendedName>
</protein>
<evidence type="ECO:0000313" key="2">
    <source>
        <dbReference type="EMBL" id="EAY30721.1"/>
    </source>
</evidence>
<keyword evidence="3" id="KW-1185">Reference proteome</keyword>
<name>A1ZFE7_MICM2</name>